<evidence type="ECO:0000256" key="1">
    <source>
        <dbReference type="ARBA" id="ARBA00004141"/>
    </source>
</evidence>
<gene>
    <name evidence="6" type="ORF">FEM03_08990</name>
</gene>
<keyword evidence="2 5" id="KW-0812">Transmembrane</keyword>
<feature type="transmembrane region" description="Helical" evidence="5">
    <location>
        <begin position="251"/>
        <end position="274"/>
    </location>
</feature>
<proteinExistence type="predicted"/>
<organism evidence="6 7">
    <name type="scientific">Phragmitibacter flavus</name>
    <dbReference type="NCBI Taxonomy" id="2576071"/>
    <lineage>
        <taxon>Bacteria</taxon>
        <taxon>Pseudomonadati</taxon>
        <taxon>Verrucomicrobiota</taxon>
        <taxon>Verrucomicrobiia</taxon>
        <taxon>Verrucomicrobiales</taxon>
        <taxon>Verrucomicrobiaceae</taxon>
        <taxon>Phragmitibacter</taxon>
    </lineage>
</organism>
<dbReference type="PIRSF" id="PIRSF006060">
    <property type="entry name" value="AA_transporter"/>
    <property type="match status" value="1"/>
</dbReference>
<feature type="transmembrane region" description="Helical" evidence="5">
    <location>
        <begin position="147"/>
        <end position="166"/>
    </location>
</feature>
<evidence type="ECO:0000313" key="7">
    <source>
        <dbReference type="Proteomes" id="UP000306196"/>
    </source>
</evidence>
<dbReference type="PANTHER" id="PTHR11785">
    <property type="entry name" value="AMINO ACID TRANSPORTER"/>
    <property type="match status" value="1"/>
</dbReference>
<keyword evidence="3 5" id="KW-1133">Transmembrane helix</keyword>
<feature type="transmembrane region" description="Helical" evidence="5">
    <location>
        <begin position="370"/>
        <end position="393"/>
    </location>
</feature>
<comment type="subcellular location">
    <subcellularLocation>
        <location evidence="1">Membrane</location>
        <topology evidence="1">Multi-pass membrane protein</topology>
    </subcellularLocation>
</comment>
<keyword evidence="4 5" id="KW-0472">Membrane</keyword>
<sequence>MRGLFLCTTDSLMLWAGGMKGETSAANPPVSLATAVAVVVASMVGTGVFTSLGFQVRDVSAGFPILVLWVLGGLVSLCGAFCYAELVAMMPRSGGEYHLLSSALHPMAGFLAGWVSITAGFAAPMAAAGVVFGTYMADLFPELGIGVRWYGLALLLLVAGVQLLSLQFVERFQVGFTVMKLGLIGIFVLGALWMGANRWELLLPKSGEGGYYVSQPYAIALVYVMYAYTGWNGAVYVAGEMADVKRQLPRALMMGTLGVMVLYVGLNAVFLMSAPWSVLEGKPEVALVAARSIFGAWGGNGMGGIIAFGLVAHMSAMLFAGTRVLRVIGEDVWFMRWMNRRNPAGAPWLAVVVLAGTVLVLMMSGTFEQLLLYIQGLLLMSSMLCVVAVPWLRWRSPGMERPFKVPLYPLPPLVFVGVTGWMLWALVGERPVESAWGLLTLVVGAGLYALKKMKG</sequence>
<comment type="caution">
    <text evidence="6">The sequence shown here is derived from an EMBL/GenBank/DDBJ whole genome shotgun (WGS) entry which is preliminary data.</text>
</comment>
<name>A0A5R8KFG1_9BACT</name>
<keyword evidence="7" id="KW-1185">Reference proteome</keyword>
<evidence type="ECO:0000256" key="5">
    <source>
        <dbReference type="SAM" id="Phobius"/>
    </source>
</evidence>
<feature type="transmembrane region" description="Helical" evidence="5">
    <location>
        <begin position="109"/>
        <end position="135"/>
    </location>
</feature>
<feature type="transmembrane region" description="Helical" evidence="5">
    <location>
        <begin position="433"/>
        <end position="450"/>
    </location>
</feature>
<dbReference type="InterPro" id="IPR050598">
    <property type="entry name" value="AminoAcid_Transporter"/>
</dbReference>
<dbReference type="InterPro" id="IPR002293">
    <property type="entry name" value="AA/rel_permease1"/>
</dbReference>
<reference evidence="6 7" key="1">
    <citation type="submission" date="2019-05" db="EMBL/GenBank/DDBJ databases">
        <title>Verrucobacter flavum gen. nov., sp. nov. a new member of the family Verrucomicrobiaceae.</title>
        <authorList>
            <person name="Szuroczki S."/>
            <person name="Abbaszade G."/>
            <person name="Szabo A."/>
            <person name="Felfoldi T."/>
            <person name="Schumann P."/>
            <person name="Boka K."/>
            <person name="Keki Z."/>
            <person name="Toumi M."/>
            <person name="Toth E."/>
        </authorList>
    </citation>
    <scope>NUCLEOTIDE SEQUENCE [LARGE SCALE GENOMIC DNA]</scope>
    <source>
        <strain evidence="6 7">MG-N-17</strain>
    </source>
</reference>
<protein>
    <submittedName>
        <fullName evidence="6">APC family permease</fullName>
    </submittedName>
</protein>
<dbReference type="AlphaFoldDB" id="A0A5R8KFG1"/>
<accession>A0A5R8KFG1</accession>
<dbReference type="GO" id="GO:0015179">
    <property type="term" value="F:L-amino acid transmembrane transporter activity"/>
    <property type="evidence" value="ECO:0007669"/>
    <property type="project" value="TreeGrafter"/>
</dbReference>
<dbReference type="EMBL" id="VAUV01000006">
    <property type="protein sequence ID" value="TLD71038.1"/>
    <property type="molecule type" value="Genomic_DNA"/>
</dbReference>
<evidence type="ECO:0000256" key="2">
    <source>
        <dbReference type="ARBA" id="ARBA00022692"/>
    </source>
</evidence>
<dbReference type="OrthoDB" id="3181223at2"/>
<evidence type="ECO:0000313" key="6">
    <source>
        <dbReference type="EMBL" id="TLD71038.1"/>
    </source>
</evidence>
<feature type="transmembrane region" description="Helical" evidence="5">
    <location>
        <begin position="66"/>
        <end position="88"/>
    </location>
</feature>
<evidence type="ECO:0000256" key="3">
    <source>
        <dbReference type="ARBA" id="ARBA00022989"/>
    </source>
</evidence>
<dbReference type="Pfam" id="PF13520">
    <property type="entry name" value="AA_permease_2"/>
    <property type="match status" value="1"/>
</dbReference>
<dbReference type="Gene3D" id="1.20.1740.10">
    <property type="entry name" value="Amino acid/polyamine transporter I"/>
    <property type="match status" value="1"/>
</dbReference>
<dbReference type="PANTHER" id="PTHR11785:SF512">
    <property type="entry name" value="SOBREMESA, ISOFORM B"/>
    <property type="match status" value="1"/>
</dbReference>
<evidence type="ECO:0000256" key="4">
    <source>
        <dbReference type="ARBA" id="ARBA00023136"/>
    </source>
</evidence>
<dbReference type="GO" id="GO:0016020">
    <property type="term" value="C:membrane"/>
    <property type="evidence" value="ECO:0007669"/>
    <property type="project" value="UniProtKB-SubCell"/>
</dbReference>
<feature type="transmembrane region" description="Helical" evidence="5">
    <location>
        <begin position="30"/>
        <end position="54"/>
    </location>
</feature>
<feature type="transmembrane region" description="Helical" evidence="5">
    <location>
        <begin position="178"/>
        <end position="196"/>
    </location>
</feature>
<feature type="transmembrane region" description="Helical" evidence="5">
    <location>
        <begin position="405"/>
        <end position="427"/>
    </location>
</feature>
<dbReference type="Proteomes" id="UP000306196">
    <property type="component" value="Unassembled WGS sequence"/>
</dbReference>
<feature type="transmembrane region" description="Helical" evidence="5">
    <location>
        <begin position="216"/>
        <end position="239"/>
    </location>
</feature>
<feature type="transmembrane region" description="Helical" evidence="5">
    <location>
        <begin position="346"/>
        <end position="364"/>
    </location>
</feature>